<feature type="domain" description="DarT" evidence="6">
    <location>
        <begin position="9"/>
        <end position="209"/>
    </location>
</feature>
<evidence type="ECO:0000313" key="7">
    <source>
        <dbReference type="EMBL" id="KAK8839172.1"/>
    </source>
</evidence>
<organism evidence="7 8">
    <name type="scientific">Tritrichomonas musculus</name>
    <dbReference type="NCBI Taxonomy" id="1915356"/>
    <lineage>
        <taxon>Eukaryota</taxon>
        <taxon>Metamonada</taxon>
        <taxon>Parabasalia</taxon>
        <taxon>Tritrichomonadida</taxon>
        <taxon>Tritrichomonadidae</taxon>
        <taxon>Tritrichomonas</taxon>
    </lineage>
</organism>
<name>A0ABR2H047_9EUKA</name>
<evidence type="ECO:0000256" key="1">
    <source>
        <dbReference type="ARBA" id="ARBA00022649"/>
    </source>
</evidence>
<dbReference type="Pfam" id="PF14487">
    <property type="entry name" value="DarT"/>
    <property type="match status" value="1"/>
</dbReference>
<evidence type="ECO:0000256" key="4">
    <source>
        <dbReference type="ARBA" id="ARBA00022695"/>
    </source>
</evidence>
<sequence>MPGKPSNGKLLYHTTLLTNIPSILEKGLLCRQKLSTSRTFFYDIADEKILEERNKGDLSKYVPFHFFSTTPFEEGLVLRYGWENLAIVSIYRPNRADKMSRFKVIPSHPLSREMPKIMPYKEGMNSVRWDILDDFATSYEDETQFDYSIPANKTATMAECLVEDKIEPREIAWIFVRSKKVYDNLIDELENKHPTTQRMWRKISHNWHMFPDVDDNIDSDEEEEYENIYYDE</sequence>
<evidence type="ECO:0000256" key="2">
    <source>
        <dbReference type="ARBA" id="ARBA00022676"/>
    </source>
</evidence>
<accession>A0ABR2H047</accession>
<keyword evidence="3" id="KW-0808">Transferase</keyword>
<comment type="caution">
    <text evidence="7">The sequence shown here is derived from an EMBL/GenBank/DDBJ whole genome shotgun (WGS) entry which is preliminary data.</text>
</comment>
<protein>
    <recommendedName>
        <fullName evidence="6">DarT domain-containing protein</fullName>
    </recommendedName>
</protein>
<proteinExistence type="predicted"/>
<gene>
    <name evidence="7" type="ORF">M9Y10_032099</name>
</gene>
<dbReference type="PROSITE" id="PS52018">
    <property type="entry name" value="DART"/>
    <property type="match status" value="1"/>
</dbReference>
<evidence type="ECO:0000256" key="3">
    <source>
        <dbReference type="ARBA" id="ARBA00022679"/>
    </source>
</evidence>
<keyword evidence="1" id="KW-1277">Toxin-antitoxin system</keyword>
<keyword evidence="4" id="KW-0548">Nucleotidyltransferase</keyword>
<keyword evidence="5" id="KW-0238">DNA-binding</keyword>
<reference evidence="7 8" key="1">
    <citation type="submission" date="2024-04" db="EMBL/GenBank/DDBJ databases">
        <title>Tritrichomonas musculus Genome.</title>
        <authorList>
            <person name="Alves-Ferreira E."/>
            <person name="Grigg M."/>
            <person name="Lorenzi H."/>
            <person name="Galac M."/>
        </authorList>
    </citation>
    <scope>NUCLEOTIDE SEQUENCE [LARGE SCALE GENOMIC DNA]</scope>
    <source>
        <strain evidence="7 8">EAF2021</strain>
    </source>
</reference>
<evidence type="ECO:0000259" key="6">
    <source>
        <dbReference type="PROSITE" id="PS52018"/>
    </source>
</evidence>
<keyword evidence="2" id="KW-0328">Glycosyltransferase</keyword>
<keyword evidence="8" id="KW-1185">Reference proteome</keyword>
<dbReference type="InterPro" id="IPR029494">
    <property type="entry name" value="DarT"/>
</dbReference>
<evidence type="ECO:0000313" key="8">
    <source>
        <dbReference type="Proteomes" id="UP001470230"/>
    </source>
</evidence>
<dbReference type="Proteomes" id="UP001470230">
    <property type="component" value="Unassembled WGS sequence"/>
</dbReference>
<evidence type="ECO:0000256" key="5">
    <source>
        <dbReference type="ARBA" id="ARBA00023125"/>
    </source>
</evidence>
<dbReference type="EMBL" id="JAPFFF010000052">
    <property type="protein sequence ID" value="KAK8839172.1"/>
    <property type="molecule type" value="Genomic_DNA"/>
</dbReference>